<reference evidence="1 2" key="1">
    <citation type="submission" date="2021-03" db="EMBL/GenBank/DDBJ databases">
        <title>Sequencing the genomes of 1000 actinobacteria strains.</title>
        <authorList>
            <person name="Klenk H.-P."/>
        </authorList>
    </citation>
    <scope>NUCLEOTIDE SEQUENCE [LARGE SCALE GENOMIC DNA]</scope>
    <source>
        <strain evidence="1 2">DSM 46670</strain>
    </source>
</reference>
<comment type="caution">
    <text evidence="1">The sequence shown here is derived from an EMBL/GenBank/DDBJ whole genome shotgun (WGS) entry which is preliminary data.</text>
</comment>
<sequence>MYSTPDGSKALTAALNCVDDASLSIATAFQNARQRLLNEVFYESAKPDKA</sequence>
<evidence type="ECO:0000313" key="2">
    <source>
        <dbReference type="Proteomes" id="UP001519332"/>
    </source>
</evidence>
<dbReference type="RefSeq" id="WP_209644437.1">
    <property type="nucleotide sequence ID" value="NZ_JAGINW010000001.1"/>
</dbReference>
<accession>A0ABS4TSX4</accession>
<organism evidence="1 2">
    <name type="scientific">Kibdelosporangium banguiense</name>
    <dbReference type="NCBI Taxonomy" id="1365924"/>
    <lineage>
        <taxon>Bacteria</taxon>
        <taxon>Bacillati</taxon>
        <taxon>Actinomycetota</taxon>
        <taxon>Actinomycetes</taxon>
        <taxon>Pseudonocardiales</taxon>
        <taxon>Pseudonocardiaceae</taxon>
        <taxon>Kibdelosporangium</taxon>
    </lineage>
</organism>
<proteinExistence type="predicted"/>
<dbReference type="Proteomes" id="UP001519332">
    <property type="component" value="Unassembled WGS sequence"/>
</dbReference>
<keyword evidence="2" id="KW-1185">Reference proteome</keyword>
<gene>
    <name evidence="1" type="ORF">JOF56_007883</name>
</gene>
<dbReference type="EMBL" id="JAGINW010000001">
    <property type="protein sequence ID" value="MBP2327498.1"/>
    <property type="molecule type" value="Genomic_DNA"/>
</dbReference>
<evidence type="ECO:0000313" key="1">
    <source>
        <dbReference type="EMBL" id="MBP2327498.1"/>
    </source>
</evidence>
<protein>
    <submittedName>
        <fullName evidence="1">Uncharacterized protein</fullName>
    </submittedName>
</protein>
<name>A0ABS4TSX4_9PSEU</name>